<accession>A0A420FV88</accession>
<protein>
    <submittedName>
        <fullName evidence="1">Uncharacterized protein</fullName>
    </submittedName>
</protein>
<comment type="caution">
    <text evidence="1">The sequence shown here is derived from an EMBL/GenBank/DDBJ whole genome shotgun (WGS) entry which is preliminary data.</text>
</comment>
<dbReference type="AlphaFoldDB" id="A0A420FV88"/>
<dbReference type="Proteomes" id="UP000286402">
    <property type="component" value="Unassembled WGS sequence"/>
</dbReference>
<name>A0A420FV88_9SPHI</name>
<dbReference type="EMBL" id="MCAQ01000012">
    <property type="protein sequence ID" value="RKF36848.1"/>
    <property type="molecule type" value="Genomic_DNA"/>
</dbReference>
<sequence length="95" mass="10641">MASAYLDISLTIEGLDRAGITAVFNLYKEPFLSTVKGALCNELWVHIEDVRILHGFNSLEDAQGYLVSKLFNTDFMTSLKPYIIGNPNIKIYQVA</sequence>
<reference evidence="1 2" key="1">
    <citation type="submission" date="2016-07" db="EMBL/GenBank/DDBJ databases">
        <title>Genome analysis of Sphingobacterium siyangense T12B17.</title>
        <authorList>
            <person name="Xu D."/>
            <person name="Su Y."/>
            <person name="Zheng S."/>
        </authorList>
    </citation>
    <scope>NUCLEOTIDE SEQUENCE [LARGE SCALE GENOMIC DNA]</scope>
    <source>
        <strain evidence="1 2">T12B17</strain>
    </source>
</reference>
<proteinExistence type="predicted"/>
<dbReference type="RefSeq" id="WP_120333996.1">
    <property type="nucleotide sequence ID" value="NZ_MCAQ01000012.1"/>
</dbReference>
<gene>
    <name evidence="1" type="ORF">BCY89_04020</name>
</gene>
<evidence type="ECO:0000313" key="2">
    <source>
        <dbReference type="Proteomes" id="UP000286402"/>
    </source>
</evidence>
<evidence type="ECO:0000313" key="1">
    <source>
        <dbReference type="EMBL" id="RKF36848.1"/>
    </source>
</evidence>
<organism evidence="1 2">
    <name type="scientific">Sphingobacterium siyangense</name>
    <dbReference type="NCBI Taxonomy" id="459529"/>
    <lineage>
        <taxon>Bacteria</taxon>
        <taxon>Pseudomonadati</taxon>
        <taxon>Bacteroidota</taxon>
        <taxon>Sphingobacteriia</taxon>
        <taxon>Sphingobacteriales</taxon>
        <taxon>Sphingobacteriaceae</taxon>
        <taxon>Sphingobacterium</taxon>
    </lineage>
</organism>
<keyword evidence="2" id="KW-1185">Reference proteome</keyword>